<reference evidence="1 2" key="2">
    <citation type="journal article" date="2018" name="Int. J. Syst. Evol. Microbiol.">
        <title>Burkholderia insecticola sp. nov., a gut symbiotic bacterium of the bean bug Riptortus pedestris.</title>
        <authorList>
            <person name="Takeshita K."/>
            <person name="Tamaki H."/>
            <person name="Ohbayashi T."/>
            <person name="Meng X.-Y."/>
            <person name="Sone T."/>
            <person name="Mitani Y."/>
            <person name="Peeters C."/>
            <person name="Kikuchi Y."/>
            <person name="Vandamme P."/>
        </authorList>
    </citation>
    <scope>NUCLEOTIDE SEQUENCE [LARGE SCALE GENOMIC DNA]</scope>
    <source>
        <strain evidence="1">RPE64</strain>
    </source>
</reference>
<proteinExistence type="predicted"/>
<accession>R4WMH0</accession>
<sequence>MREFDLHLRRANWVGQHVHSEINDFAFLIDHQNGESNGVRN</sequence>
<organism evidence="1 2">
    <name type="scientific">Caballeronia insecticola</name>
    <dbReference type="NCBI Taxonomy" id="758793"/>
    <lineage>
        <taxon>Bacteria</taxon>
        <taxon>Pseudomonadati</taxon>
        <taxon>Pseudomonadota</taxon>
        <taxon>Betaproteobacteria</taxon>
        <taxon>Burkholderiales</taxon>
        <taxon>Burkholderiaceae</taxon>
        <taxon>Caballeronia</taxon>
    </lineage>
</organism>
<dbReference type="KEGG" id="buo:BRPE64_BCDS10580"/>
<dbReference type="EMBL" id="AP013059">
    <property type="protein sequence ID" value="BAN25719.1"/>
    <property type="molecule type" value="Genomic_DNA"/>
</dbReference>
<evidence type="ECO:0000313" key="2">
    <source>
        <dbReference type="Proteomes" id="UP000013966"/>
    </source>
</evidence>
<dbReference type="Proteomes" id="UP000013966">
    <property type="component" value="Chromosome 2"/>
</dbReference>
<name>R4WMH0_9BURK</name>
<evidence type="ECO:0000313" key="1">
    <source>
        <dbReference type="EMBL" id="BAN25719.1"/>
    </source>
</evidence>
<protein>
    <submittedName>
        <fullName evidence="1">Uncharacterized protein</fullName>
    </submittedName>
</protein>
<gene>
    <name evidence="1" type="ORF">BRPE64_BCDS10580</name>
</gene>
<dbReference type="HOGENOM" id="CLU_3266881_0_0_4"/>
<reference evidence="1 2" key="1">
    <citation type="journal article" date="2013" name="Genome Announc.">
        <title>Complete Genome Sequence of Burkholderia sp. Strain RPE64, Bacterial Symbiont of the Bean Bug Riptortus pedestris.</title>
        <authorList>
            <person name="Shibata T.F."/>
            <person name="Maeda T."/>
            <person name="Nikoh N."/>
            <person name="Yamaguchi K."/>
            <person name="Oshima K."/>
            <person name="Hattori M."/>
            <person name="Nishiyama T."/>
            <person name="Hasebe M."/>
            <person name="Fukatsu T."/>
            <person name="Kikuchi Y."/>
            <person name="Shigenobu S."/>
        </authorList>
    </citation>
    <scope>NUCLEOTIDE SEQUENCE [LARGE SCALE GENOMIC DNA]</scope>
</reference>
<dbReference type="STRING" id="758793.BRPE64_BCDS10580"/>
<keyword evidence="2" id="KW-1185">Reference proteome</keyword>
<dbReference type="AlphaFoldDB" id="R4WMH0"/>